<proteinExistence type="predicted"/>
<protein>
    <submittedName>
        <fullName evidence="2">Uncharacterized protein</fullName>
    </submittedName>
</protein>
<dbReference type="EMBL" id="LXQA011040132">
    <property type="protein sequence ID" value="MCI82302.1"/>
    <property type="molecule type" value="Genomic_DNA"/>
</dbReference>
<feature type="compositionally biased region" description="Basic residues" evidence="1">
    <location>
        <begin position="1"/>
        <end position="13"/>
    </location>
</feature>
<dbReference type="Proteomes" id="UP000265520">
    <property type="component" value="Unassembled WGS sequence"/>
</dbReference>
<feature type="compositionally biased region" description="Low complexity" evidence="1">
    <location>
        <begin position="39"/>
        <end position="49"/>
    </location>
</feature>
<dbReference type="AlphaFoldDB" id="A0A392V4E5"/>
<name>A0A392V4E5_9FABA</name>
<evidence type="ECO:0000256" key="1">
    <source>
        <dbReference type="SAM" id="MobiDB-lite"/>
    </source>
</evidence>
<organism evidence="2 3">
    <name type="scientific">Trifolium medium</name>
    <dbReference type="NCBI Taxonomy" id="97028"/>
    <lineage>
        <taxon>Eukaryota</taxon>
        <taxon>Viridiplantae</taxon>
        <taxon>Streptophyta</taxon>
        <taxon>Embryophyta</taxon>
        <taxon>Tracheophyta</taxon>
        <taxon>Spermatophyta</taxon>
        <taxon>Magnoliopsida</taxon>
        <taxon>eudicotyledons</taxon>
        <taxon>Gunneridae</taxon>
        <taxon>Pentapetalae</taxon>
        <taxon>rosids</taxon>
        <taxon>fabids</taxon>
        <taxon>Fabales</taxon>
        <taxon>Fabaceae</taxon>
        <taxon>Papilionoideae</taxon>
        <taxon>50 kb inversion clade</taxon>
        <taxon>NPAAA clade</taxon>
        <taxon>Hologalegina</taxon>
        <taxon>IRL clade</taxon>
        <taxon>Trifolieae</taxon>
        <taxon>Trifolium</taxon>
    </lineage>
</organism>
<evidence type="ECO:0000313" key="3">
    <source>
        <dbReference type="Proteomes" id="UP000265520"/>
    </source>
</evidence>
<accession>A0A392V4E5</accession>
<comment type="caution">
    <text evidence="2">The sequence shown here is derived from an EMBL/GenBank/DDBJ whole genome shotgun (WGS) entry which is preliminary data.</text>
</comment>
<feature type="region of interest" description="Disordered" evidence="1">
    <location>
        <begin position="1"/>
        <end position="58"/>
    </location>
</feature>
<feature type="non-terminal residue" evidence="2">
    <location>
        <position position="58"/>
    </location>
</feature>
<sequence length="58" mass="6626">MLRKVLGKVKKTHSPQEDEPVRKKGPQGPTLVEKEVLDNNHNNNLLNHNKSNKEAQLM</sequence>
<reference evidence="2 3" key="1">
    <citation type="journal article" date="2018" name="Front. Plant Sci.">
        <title>Red Clover (Trifolium pratense) and Zigzag Clover (T. medium) - A Picture of Genomic Similarities and Differences.</title>
        <authorList>
            <person name="Dluhosova J."/>
            <person name="Istvanek J."/>
            <person name="Nedelnik J."/>
            <person name="Repkova J."/>
        </authorList>
    </citation>
    <scope>NUCLEOTIDE SEQUENCE [LARGE SCALE GENOMIC DNA]</scope>
    <source>
        <strain evidence="3">cv. 10/8</strain>
        <tissue evidence="2">Leaf</tissue>
    </source>
</reference>
<evidence type="ECO:0000313" key="2">
    <source>
        <dbReference type="EMBL" id="MCI82302.1"/>
    </source>
</evidence>
<keyword evidence="3" id="KW-1185">Reference proteome</keyword>